<dbReference type="Proteomes" id="UP001500326">
    <property type="component" value="Unassembled WGS sequence"/>
</dbReference>
<dbReference type="CDD" id="cd07812">
    <property type="entry name" value="SRPBCC"/>
    <property type="match status" value="1"/>
</dbReference>
<proteinExistence type="predicted"/>
<protein>
    <submittedName>
        <fullName evidence="1">SRPBCC family protein</fullName>
    </submittedName>
</protein>
<comment type="caution">
    <text evidence="1">The sequence shown here is derived from an EMBL/GenBank/DDBJ whole genome shotgun (WGS) entry which is preliminary data.</text>
</comment>
<evidence type="ECO:0000313" key="2">
    <source>
        <dbReference type="Proteomes" id="UP001500326"/>
    </source>
</evidence>
<gene>
    <name evidence="1" type="ORF">GCM10009777_26200</name>
</gene>
<dbReference type="EMBL" id="BAAAOH010000001">
    <property type="protein sequence ID" value="GAA1989730.1"/>
    <property type="molecule type" value="Genomic_DNA"/>
</dbReference>
<dbReference type="SUPFAM" id="SSF55961">
    <property type="entry name" value="Bet v1-like"/>
    <property type="match status" value="1"/>
</dbReference>
<sequence length="177" mass="19487">MTTNDRRTGAFQHHAEETANIACAPQELFDFLDDHRNLAVHMSSSNSSPMMGGGRMELVLGPDGGKEVGSHVIMRGRAFGFDLYLEEVVIERIPGEGKTWQTLDVKLIVIGAYQFGFHIEPQASGSRLTVRIDYGPPHPRSLLGLLFGPTYARWCVQQMTRSAVGRFGSASPRAQQA</sequence>
<dbReference type="Gene3D" id="3.30.530.20">
    <property type="match status" value="1"/>
</dbReference>
<dbReference type="InterPro" id="IPR023393">
    <property type="entry name" value="START-like_dom_sf"/>
</dbReference>
<evidence type="ECO:0000313" key="1">
    <source>
        <dbReference type="EMBL" id="GAA1989730.1"/>
    </source>
</evidence>
<organism evidence="1 2">
    <name type="scientific">Microbacterium pumilum</name>
    <dbReference type="NCBI Taxonomy" id="344165"/>
    <lineage>
        <taxon>Bacteria</taxon>
        <taxon>Bacillati</taxon>
        <taxon>Actinomycetota</taxon>
        <taxon>Actinomycetes</taxon>
        <taxon>Micrococcales</taxon>
        <taxon>Microbacteriaceae</taxon>
        <taxon>Microbacterium</taxon>
    </lineage>
</organism>
<reference evidence="1 2" key="1">
    <citation type="journal article" date="2019" name="Int. J. Syst. Evol. Microbiol.">
        <title>The Global Catalogue of Microorganisms (GCM) 10K type strain sequencing project: providing services to taxonomists for standard genome sequencing and annotation.</title>
        <authorList>
            <consortium name="The Broad Institute Genomics Platform"/>
            <consortium name="The Broad Institute Genome Sequencing Center for Infectious Disease"/>
            <person name="Wu L."/>
            <person name="Ma J."/>
        </authorList>
    </citation>
    <scope>NUCLEOTIDE SEQUENCE [LARGE SCALE GENOMIC DNA]</scope>
    <source>
        <strain evidence="1 2">JCM 14902</strain>
    </source>
</reference>
<keyword evidence="2" id="KW-1185">Reference proteome</keyword>
<accession>A0ABN2SNE7</accession>
<name>A0ABN2SNE7_9MICO</name>